<proteinExistence type="predicted"/>
<gene>
    <name evidence="1" type="ORF">METZ01_LOCUS482226</name>
</gene>
<feature type="non-terminal residue" evidence="1">
    <location>
        <position position="1"/>
    </location>
</feature>
<dbReference type="AlphaFoldDB" id="A0A383CB05"/>
<accession>A0A383CB05</accession>
<protein>
    <submittedName>
        <fullName evidence="1">Uncharacterized protein</fullName>
    </submittedName>
</protein>
<reference evidence="1" key="1">
    <citation type="submission" date="2018-05" db="EMBL/GenBank/DDBJ databases">
        <authorList>
            <person name="Lanie J.A."/>
            <person name="Ng W.-L."/>
            <person name="Kazmierczak K.M."/>
            <person name="Andrzejewski T.M."/>
            <person name="Davidsen T.M."/>
            <person name="Wayne K.J."/>
            <person name="Tettelin H."/>
            <person name="Glass J.I."/>
            <person name="Rusch D."/>
            <person name="Podicherti R."/>
            <person name="Tsui H.-C.T."/>
            <person name="Winkler M.E."/>
        </authorList>
    </citation>
    <scope>NUCLEOTIDE SEQUENCE</scope>
</reference>
<organism evidence="1">
    <name type="scientific">marine metagenome</name>
    <dbReference type="NCBI Taxonomy" id="408172"/>
    <lineage>
        <taxon>unclassified sequences</taxon>
        <taxon>metagenomes</taxon>
        <taxon>ecological metagenomes</taxon>
    </lineage>
</organism>
<sequence>CNAAAVPELLYPSGYGASEFRRTASRLNEMQTARYLSRVHRN</sequence>
<evidence type="ECO:0000313" key="1">
    <source>
        <dbReference type="EMBL" id="SVE29372.1"/>
    </source>
</evidence>
<dbReference type="EMBL" id="UINC01207334">
    <property type="protein sequence ID" value="SVE29372.1"/>
    <property type="molecule type" value="Genomic_DNA"/>
</dbReference>
<name>A0A383CB05_9ZZZZ</name>